<accession>A0AAV5RRG9</accession>
<dbReference type="GO" id="GO:0004252">
    <property type="term" value="F:serine-type endopeptidase activity"/>
    <property type="evidence" value="ECO:0007669"/>
    <property type="project" value="UniProtKB-UniRule"/>
</dbReference>
<dbReference type="GO" id="GO:0006508">
    <property type="term" value="P:proteolysis"/>
    <property type="evidence" value="ECO:0007669"/>
    <property type="project" value="UniProtKB-KW"/>
</dbReference>
<dbReference type="EMBL" id="BTGD01000001">
    <property type="protein sequence ID" value="GMM54129.1"/>
    <property type="molecule type" value="Genomic_DNA"/>
</dbReference>
<gene>
    <name evidence="8" type="ORF">DAKH74_007450</name>
</gene>
<dbReference type="Gene3D" id="3.40.50.200">
    <property type="entry name" value="Peptidase S8/S53 domain"/>
    <property type="match status" value="1"/>
</dbReference>
<evidence type="ECO:0000313" key="8">
    <source>
        <dbReference type="EMBL" id="GMM54129.1"/>
    </source>
</evidence>
<keyword evidence="9" id="KW-1185">Reference proteome</keyword>
<keyword evidence="2 5" id="KW-0645">Protease</keyword>
<evidence type="ECO:0000256" key="1">
    <source>
        <dbReference type="ARBA" id="ARBA00011073"/>
    </source>
</evidence>
<evidence type="ECO:0000256" key="2">
    <source>
        <dbReference type="ARBA" id="ARBA00022670"/>
    </source>
</evidence>
<name>A0AAV5RRG9_MAUHU</name>
<dbReference type="AlphaFoldDB" id="A0AAV5RRG9"/>
<dbReference type="InterPro" id="IPR015500">
    <property type="entry name" value="Peptidase_S8_subtilisin-rel"/>
</dbReference>
<evidence type="ECO:0000256" key="5">
    <source>
        <dbReference type="PROSITE-ProRule" id="PRU01240"/>
    </source>
</evidence>
<evidence type="ECO:0000259" key="7">
    <source>
        <dbReference type="Pfam" id="PF00082"/>
    </source>
</evidence>
<dbReference type="Proteomes" id="UP001377567">
    <property type="component" value="Unassembled WGS sequence"/>
</dbReference>
<protein>
    <submittedName>
        <fullName evidence="8">Rrt12 protein</fullName>
    </submittedName>
</protein>
<sequence length="532" mass="58948">MKLQHILSVVPALGALQEANALEYLVSLKSDVTIQHFMESSISKGKSVKDFFGAKIGKTFSIGSFRGVAVDLSSHDLLDVLRRNPIVSEVAPNILFNAFESDQGYKSKLIHDDKNEYVNVTIPPFPPWHHDGDDVDDEDSCGVNGACHRNKDQYRYGRMRNKKSKYQKNHVDNYNRLDILKRQRGAPRHLARLSRRNPLPYDFSNAEAYKSSFNYYYDRLNMGSNVRAYIIDSGIFGKHSDFEGRVEFGHDFTGEGIGDKNGHGTHVAGVVGSRTFGVAKDVTLVDVKCLNELGQGSLVTVLSAIEYVVDDCNKHKDKKCVANLSLGAVKNSIINKAIQAAVDNGVVMVVAAGNFNMNACWSSPASAPEAITVGAFDDRIDTIAKFSNWGPCVDIFAPGVGIASLARNETTPFVVYSGTSMASPSVAGMAALLLDRGVDEENVRDTLFDMATDNVFQRRTLLFKPKTPNRIVFNGVDKSDDNLESMVYPDLDMDILVEELNSYVVNAKSRNSMKNRFRYFLDNDVSLPFENF</sequence>
<dbReference type="PROSITE" id="PS51892">
    <property type="entry name" value="SUBTILASE"/>
    <property type="match status" value="1"/>
</dbReference>
<dbReference type="PRINTS" id="PR00723">
    <property type="entry name" value="SUBTILISIN"/>
</dbReference>
<dbReference type="Pfam" id="PF00082">
    <property type="entry name" value="Peptidase_S8"/>
    <property type="match status" value="1"/>
</dbReference>
<dbReference type="InterPro" id="IPR023827">
    <property type="entry name" value="Peptidase_S8_Asp-AS"/>
</dbReference>
<dbReference type="SUPFAM" id="SSF52743">
    <property type="entry name" value="Subtilisin-like"/>
    <property type="match status" value="1"/>
</dbReference>
<dbReference type="GO" id="GO:0030435">
    <property type="term" value="P:sporulation resulting in formation of a cellular spore"/>
    <property type="evidence" value="ECO:0007669"/>
    <property type="project" value="UniProtKB-ARBA"/>
</dbReference>
<dbReference type="PROSITE" id="PS00136">
    <property type="entry name" value="SUBTILASE_ASP"/>
    <property type="match status" value="1"/>
</dbReference>
<keyword evidence="3 5" id="KW-0378">Hydrolase</keyword>
<evidence type="ECO:0000313" key="9">
    <source>
        <dbReference type="Proteomes" id="UP001377567"/>
    </source>
</evidence>
<comment type="caution">
    <text evidence="8">The sequence shown here is derived from an EMBL/GenBank/DDBJ whole genome shotgun (WGS) entry which is preliminary data.</text>
</comment>
<dbReference type="InterPro" id="IPR034193">
    <property type="entry name" value="PCSK9_ProteinaseK-like"/>
</dbReference>
<dbReference type="InterPro" id="IPR022398">
    <property type="entry name" value="Peptidase_S8_His-AS"/>
</dbReference>
<dbReference type="InterPro" id="IPR023828">
    <property type="entry name" value="Peptidase_S8_Ser-AS"/>
</dbReference>
<dbReference type="InterPro" id="IPR050131">
    <property type="entry name" value="Peptidase_S8_subtilisin-like"/>
</dbReference>
<dbReference type="CDD" id="cd04077">
    <property type="entry name" value="Peptidases_S8_PCSK9_ProteinaseK_like"/>
    <property type="match status" value="1"/>
</dbReference>
<dbReference type="InterPro" id="IPR036852">
    <property type="entry name" value="Peptidase_S8/S53_dom_sf"/>
</dbReference>
<dbReference type="InterPro" id="IPR000209">
    <property type="entry name" value="Peptidase_S8/S53_dom"/>
</dbReference>
<feature type="domain" description="Peptidase S8/S53" evidence="7">
    <location>
        <begin position="230"/>
        <end position="454"/>
    </location>
</feature>
<evidence type="ECO:0000256" key="3">
    <source>
        <dbReference type="ARBA" id="ARBA00022801"/>
    </source>
</evidence>
<dbReference type="PANTHER" id="PTHR43806">
    <property type="entry name" value="PEPTIDASE S8"/>
    <property type="match status" value="1"/>
</dbReference>
<organism evidence="8 9">
    <name type="scientific">Maudiozyma humilis</name>
    <name type="common">Sour dough yeast</name>
    <name type="synonym">Kazachstania humilis</name>
    <dbReference type="NCBI Taxonomy" id="51915"/>
    <lineage>
        <taxon>Eukaryota</taxon>
        <taxon>Fungi</taxon>
        <taxon>Dikarya</taxon>
        <taxon>Ascomycota</taxon>
        <taxon>Saccharomycotina</taxon>
        <taxon>Saccharomycetes</taxon>
        <taxon>Saccharomycetales</taxon>
        <taxon>Saccharomycetaceae</taxon>
        <taxon>Maudiozyma</taxon>
    </lineage>
</organism>
<evidence type="ECO:0000256" key="4">
    <source>
        <dbReference type="ARBA" id="ARBA00022825"/>
    </source>
</evidence>
<feature type="active site" description="Charge relay system" evidence="5">
    <location>
        <position position="232"/>
    </location>
</feature>
<dbReference type="FunFam" id="3.40.50.200:FF:000007">
    <property type="entry name" value="Subtilisin-like serine protease"/>
    <property type="match status" value="1"/>
</dbReference>
<comment type="similarity">
    <text evidence="1 5 6">Belongs to the peptidase S8 family.</text>
</comment>
<evidence type="ECO:0000256" key="6">
    <source>
        <dbReference type="RuleBase" id="RU003355"/>
    </source>
</evidence>
<dbReference type="PROSITE" id="PS00137">
    <property type="entry name" value="SUBTILASE_HIS"/>
    <property type="match status" value="1"/>
</dbReference>
<proteinExistence type="inferred from homology"/>
<feature type="active site" description="Charge relay system" evidence="5">
    <location>
        <position position="263"/>
    </location>
</feature>
<keyword evidence="4 5" id="KW-0720">Serine protease</keyword>
<dbReference type="PROSITE" id="PS00138">
    <property type="entry name" value="SUBTILASE_SER"/>
    <property type="match status" value="1"/>
</dbReference>
<dbReference type="PANTHER" id="PTHR43806:SF13">
    <property type="entry name" value="SUBTILASE-TYPE PROTEINASE RRT12"/>
    <property type="match status" value="1"/>
</dbReference>
<reference evidence="8 9" key="1">
    <citation type="journal article" date="2023" name="Elife">
        <title>Identification of key yeast species and microbe-microbe interactions impacting larval growth of Drosophila in the wild.</title>
        <authorList>
            <person name="Mure A."/>
            <person name="Sugiura Y."/>
            <person name="Maeda R."/>
            <person name="Honda K."/>
            <person name="Sakurai N."/>
            <person name="Takahashi Y."/>
            <person name="Watada M."/>
            <person name="Katoh T."/>
            <person name="Gotoh A."/>
            <person name="Gotoh Y."/>
            <person name="Taniguchi I."/>
            <person name="Nakamura K."/>
            <person name="Hayashi T."/>
            <person name="Katayama T."/>
            <person name="Uemura T."/>
            <person name="Hattori Y."/>
        </authorList>
    </citation>
    <scope>NUCLEOTIDE SEQUENCE [LARGE SCALE GENOMIC DNA]</scope>
    <source>
        <strain evidence="8 9">KH-74</strain>
    </source>
</reference>
<feature type="active site" description="Charge relay system" evidence="5">
    <location>
        <position position="420"/>
    </location>
</feature>